<gene>
    <name evidence="1" type="ORF">M8818_006438</name>
</gene>
<dbReference type="Proteomes" id="UP001320706">
    <property type="component" value="Unassembled WGS sequence"/>
</dbReference>
<reference evidence="1" key="1">
    <citation type="submission" date="2024-02" db="EMBL/GenBank/DDBJ databases">
        <title>Metagenome Assembled Genome of Zalaria obscura JY119.</title>
        <authorList>
            <person name="Vighnesh L."/>
            <person name="Jagadeeshwari U."/>
            <person name="Venkata Ramana C."/>
            <person name="Sasikala C."/>
        </authorList>
    </citation>
    <scope>NUCLEOTIDE SEQUENCE</scope>
    <source>
        <strain evidence="1">JY119</strain>
    </source>
</reference>
<sequence length="70" mass="7332">MAARASACRRDASSMIHTTAEVQENDCSAVSEILETNTGVGAFASSYRTATALQARADKEGQVVTPLVKS</sequence>
<proteinExistence type="predicted"/>
<keyword evidence="2" id="KW-1185">Reference proteome</keyword>
<protein>
    <submittedName>
        <fullName evidence="1">Uncharacterized protein</fullName>
    </submittedName>
</protein>
<evidence type="ECO:0000313" key="2">
    <source>
        <dbReference type="Proteomes" id="UP001320706"/>
    </source>
</evidence>
<organism evidence="1 2">
    <name type="scientific">Zalaria obscura</name>
    <dbReference type="NCBI Taxonomy" id="2024903"/>
    <lineage>
        <taxon>Eukaryota</taxon>
        <taxon>Fungi</taxon>
        <taxon>Dikarya</taxon>
        <taxon>Ascomycota</taxon>
        <taxon>Pezizomycotina</taxon>
        <taxon>Dothideomycetes</taxon>
        <taxon>Dothideomycetidae</taxon>
        <taxon>Dothideales</taxon>
        <taxon>Zalariaceae</taxon>
        <taxon>Zalaria</taxon>
    </lineage>
</organism>
<evidence type="ECO:0000313" key="1">
    <source>
        <dbReference type="EMBL" id="KAK8198571.1"/>
    </source>
</evidence>
<comment type="caution">
    <text evidence="1">The sequence shown here is derived from an EMBL/GenBank/DDBJ whole genome shotgun (WGS) entry which is preliminary data.</text>
</comment>
<accession>A0ACC3S7M7</accession>
<name>A0ACC3S7M7_9PEZI</name>
<dbReference type="EMBL" id="JAMKPW020000040">
    <property type="protein sequence ID" value="KAK8198571.1"/>
    <property type="molecule type" value="Genomic_DNA"/>
</dbReference>